<evidence type="ECO:0000313" key="2">
    <source>
        <dbReference type="Proteomes" id="UP000293434"/>
    </source>
</evidence>
<dbReference type="AlphaFoldDB" id="A0AB74DYK2"/>
<name>A0AB74DYK2_STAAU</name>
<sequence length="73" mass="7962">ISDVQWKVYPADLLSVALDKREIAAISGSEPFSYRLLDTGKYQLIASNMTGDYARLSCCVLGVSGSLARDHKP</sequence>
<reference evidence="1 2" key="1">
    <citation type="submission" date="2018-11" db="EMBL/GenBank/DDBJ databases">
        <title>Genomic profiling of Staphylococcus species from a Poultry farm system in KwaZulu-Natal, South Africa.</title>
        <authorList>
            <person name="Amoako D.G."/>
            <person name="Somboro A.M."/>
            <person name="Abia A.L.K."/>
            <person name="Bester L.A."/>
            <person name="Essack S.Y."/>
        </authorList>
    </citation>
    <scope>NUCLEOTIDE SEQUENCE [LARGE SCALE GENOMIC DNA]</scope>
    <source>
        <strain evidence="1 2">SA9</strain>
    </source>
</reference>
<feature type="non-terminal residue" evidence="1">
    <location>
        <position position="1"/>
    </location>
</feature>
<comment type="caution">
    <text evidence="1">The sequence shown here is derived from an EMBL/GenBank/DDBJ whole genome shotgun (WGS) entry which is preliminary data.</text>
</comment>
<dbReference type="Gene3D" id="3.40.190.10">
    <property type="entry name" value="Periplasmic binding protein-like II"/>
    <property type="match status" value="1"/>
</dbReference>
<proteinExistence type="predicted"/>
<feature type="non-terminal residue" evidence="1">
    <location>
        <position position="73"/>
    </location>
</feature>
<organism evidence="1 2">
    <name type="scientific">Staphylococcus aureus</name>
    <dbReference type="NCBI Taxonomy" id="1280"/>
    <lineage>
        <taxon>Bacteria</taxon>
        <taxon>Bacillati</taxon>
        <taxon>Bacillota</taxon>
        <taxon>Bacilli</taxon>
        <taxon>Bacillales</taxon>
        <taxon>Staphylococcaceae</taxon>
        <taxon>Staphylococcus</taxon>
    </lineage>
</organism>
<dbReference type="EMBL" id="RQTC01000830">
    <property type="protein sequence ID" value="RZH87200.1"/>
    <property type="molecule type" value="Genomic_DNA"/>
</dbReference>
<dbReference type="Proteomes" id="UP000293434">
    <property type="component" value="Unassembled WGS sequence"/>
</dbReference>
<protein>
    <submittedName>
        <fullName evidence="1">ABC transporter substrate-binding protein</fullName>
    </submittedName>
</protein>
<accession>A0AB74DYK2</accession>
<gene>
    <name evidence="1" type="ORF">EIG94_17640</name>
</gene>
<evidence type="ECO:0000313" key="1">
    <source>
        <dbReference type="EMBL" id="RZH87200.1"/>
    </source>
</evidence>